<dbReference type="AlphaFoldDB" id="X6M9J7"/>
<protein>
    <submittedName>
        <fullName evidence="2">Uncharacterized protein</fullName>
    </submittedName>
</protein>
<sequence length="362" mass="42880">MQRKAQQELQQEILIYASAYREKLEVIVRILSFPRSWKEAYVLDVLRKLGEAWTTNLRQVRIQGIETAEILGLSEATEQLKLYHILLRLLLPSKRVQRKADTKQSKQIINNRIGYKIGGRVCRVLSLMSHRFPTFSEGGQKSRYIERRQRIIASSQFLENENIGRAGEDNGELTEIYTCLQLISQVLCNIEERDLDFIVYQTEICRLLMNIVTKCVLYHHRMSSYILYILTYIYTCIYIKTYNEKKKKKKKKHNSPNGFAHCYARAVLFYFVLFCFVLFVVRLIVFHWFRVLIHILYIQRNGNTREKFLQLGGMDWIFKCLKHPLASIRVLALEYVATCCVDNYFSLKQVLFCFVLYYFALH</sequence>
<comment type="caution">
    <text evidence="2">The sequence shown here is derived from an EMBL/GenBank/DDBJ whole genome shotgun (WGS) entry which is preliminary data.</text>
</comment>
<keyword evidence="1" id="KW-1133">Transmembrane helix</keyword>
<dbReference type="Proteomes" id="UP000023152">
    <property type="component" value="Unassembled WGS sequence"/>
</dbReference>
<reference evidence="2 3" key="1">
    <citation type="journal article" date="2013" name="Curr. Biol.">
        <title>The Genome of the Foraminiferan Reticulomyxa filosa.</title>
        <authorList>
            <person name="Glockner G."/>
            <person name="Hulsmann N."/>
            <person name="Schleicher M."/>
            <person name="Noegel A.A."/>
            <person name="Eichinger L."/>
            <person name="Gallinger C."/>
            <person name="Pawlowski J."/>
            <person name="Sierra R."/>
            <person name="Euteneuer U."/>
            <person name="Pillet L."/>
            <person name="Moustafa A."/>
            <person name="Platzer M."/>
            <person name="Groth M."/>
            <person name="Szafranski K."/>
            <person name="Schliwa M."/>
        </authorList>
    </citation>
    <scope>NUCLEOTIDE SEQUENCE [LARGE SCALE GENOMIC DNA]</scope>
</reference>
<evidence type="ECO:0000256" key="1">
    <source>
        <dbReference type="SAM" id="Phobius"/>
    </source>
</evidence>
<keyword evidence="3" id="KW-1185">Reference proteome</keyword>
<feature type="transmembrane region" description="Helical" evidence="1">
    <location>
        <begin position="263"/>
        <end position="289"/>
    </location>
</feature>
<accession>X6M9J7</accession>
<name>X6M9J7_RETFI</name>
<evidence type="ECO:0000313" key="3">
    <source>
        <dbReference type="Proteomes" id="UP000023152"/>
    </source>
</evidence>
<proteinExistence type="predicted"/>
<feature type="transmembrane region" description="Helical" evidence="1">
    <location>
        <begin position="225"/>
        <end position="242"/>
    </location>
</feature>
<dbReference type="EMBL" id="ASPP01023948">
    <property type="protein sequence ID" value="ETO09690.1"/>
    <property type="molecule type" value="Genomic_DNA"/>
</dbReference>
<organism evidence="2 3">
    <name type="scientific">Reticulomyxa filosa</name>
    <dbReference type="NCBI Taxonomy" id="46433"/>
    <lineage>
        <taxon>Eukaryota</taxon>
        <taxon>Sar</taxon>
        <taxon>Rhizaria</taxon>
        <taxon>Retaria</taxon>
        <taxon>Foraminifera</taxon>
        <taxon>Monothalamids</taxon>
        <taxon>Reticulomyxidae</taxon>
        <taxon>Reticulomyxa</taxon>
    </lineage>
</organism>
<evidence type="ECO:0000313" key="2">
    <source>
        <dbReference type="EMBL" id="ETO09690.1"/>
    </source>
</evidence>
<gene>
    <name evidence="2" type="ORF">RFI_27688</name>
</gene>
<keyword evidence="1" id="KW-0812">Transmembrane</keyword>
<keyword evidence="1" id="KW-0472">Membrane</keyword>